<evidence type="ECO:0000313" key="1">
    <source>
        <dbReference type="EMBL" id="EJD65457.1"/>
    </source>
</evidence>
<name>J0LNU0_9BIFI</name>
<evidence type="ECO:0000313" key="2">
    <source>
        <dbReference type="Proteomes" id="UP000006415"/>
    </source>
</evidence>
<sequence>MSKNRQYYLNYLTGDAVSGLSDIERMFDYRAIIFLLYMCKADIDARFYGCC</sequence>
<protein>
    <submittedName>
        <fullName evidence="1">Uncharacterized protein</fullName>
    </submittedName>
</protein>
<gene>
    <name evidence="1" type="ORF">HMPREF9156_00221</name>
</gene>
<dbReference type="EMBL" id="AGZS01000001">
    <property type="protein sequence ID" value="EJD65457.1"/>
    <property type="molecule type" value="Genomic_DNA"/>
</dbReference>
<dbReference type="Proteomes" id="UP000006415">
    <property type="component" value="Unassembled WGS sequence"/>
</dbReference>
<keyword evidence="2" id="KW-1185">Reference proteome</keyword>
<dbReference type="AlphaFoldDB" id="J0LNU0"/>
<proteinExistence type="predicted"/>
<accession>J0LNU0</accession>
<reference evidence="1 2" key="1">
    <citation type="submission" date="2012-01" db="EMBL/GenBank/DDBJ databases">
        <title>The Genome Sequence of Scardovia wiggsiae F0424.</title>
        <authorList>
            <consortium name="The Broad Institute Genome Sequencing Platform"/>
            <person name="Earl A."/>
            <person name="Ward D."/>
            <person name="Feldgarden M."/>
            <person name="Gevers D."/>
            <person name="Izard J."/>
            <person name="Ganesan A."/>
            <person name="Baranova O.V."/>
            <person name="Blanton J.M."/>
            <person name="Tanner A.C."/>
            <person name="Mathney J."/>
            <person name="Dewhirst F.E."/>
            <person name="Young S.K."/>
            <person name="Zeng Q."/>
            <person name="Gargeya S."/>
            <person name="Fitzgerald M."/>
            <person name="Haas B."/>
            <person name="Abouelleil A."/>
            <person name="Alvarado L."/>
            <person name="Arachchi H.M."/>
            <person name="Berlin A."/>
            <person name="Chapman S.B."/>
            <person name="Gearin G."/>
            <person name="Goldberg J."/>
            <person name="Griggs A."/>
            <person name="Gujja S."/>
            <person name="Hansen M."/>
            <person name="Heiman D."/>
            <person name="Howarth C."/>
            <person name="Larimer J."/>
            <person name="Lui A."/>
            <person name="MacDonald P.J.P."/>
            <person name="McCowen C."/>
            <person name="Montmayeur A."/>
            <person name="Murphy C."/>
            <person name="Neiman D."/>
            <person name="Pearson M."/>
            <person name="Priest M."/>
            <person name="Roberts A."/>
            <person name="Saif S."/>
            <person name="Shea T."/>
            <person name="Sisk P."/>
            <person name="Stolte C."/>
            <person name="Sykes S."/>
            <person name="Wortman J."/>
            <person name="Nusbaum C."/>
            <person name="Birren B."/>
        </authorList>
    </citation>
    <scope>NUCLEOTIDE SEQUENCE [LARGE SCALE GENOMIC DNA]</scope>
    <source>
        <strain evidence="1 2">F0424</strain>
    </source>
</reference>
<dbReference type="HOGENOM" id="CLU_3103684_0_0_11"/>
<organism evidence="1 2">
    <name type="scientific">Scardovia wiggsiae F0424</name>
    <dbReference type="NCBI Taxonomy" id="857290"/>
    <lineage>
        <taxon>Bacteria</taxon>
        <taxon>Bacillati</taxon>
        <taxon>Actinomycetota</taxon>
        <taxon>Actinomycetes</taxon>
        <taxon>Bifidobacteriales</taxon>
        <taxon>Bifidobacteriaceae</taxon>
        <taxon>Scardovia</taxon>
    </lineage>
</organism>
<dbReference type="STRING" id="857290.HMPREF9156_00221"/>
<comment type="caution">
    <text evidence="1">The sequence shown here is derived from an EMBL/GenBank/DDBJ whole genome shotgun (WGS) entry which is preliminary data.</text>
</comment>